<gene>
    <name evidence="2" type="ORF">SULPSESMR1_01890</name>
</gene>
<dbReference type="STRING" id="1402135.SAMN05444149_101278"/>
<name>A0A221K123_9RHOB</name>
<proteinExistence type="predicted"/>
<keyword evidence="3" id="KW-1185">Reference proteome</keyword>
<evidence type="ECO:0000313" key="3">
    <source>
        <dbReference type="Proteomes" id="UP000199754"/>
    </source>
</evidence>
<dbReference type="EMBL" id="CP022415">
    <property type="protein sequence ID" value="ASM72698.1"/>
    <property type="molecule type" value="Genomic_DNA"/>
</dbReference>
<evidence type="ECO:0000313" key="2">
    <source>
        <dbReference type="EMBL" id="ASM72698.1"/>
    </source>
</evidence>
<dbReference type="AlphaFoldDB" id="A0A221K123"/>
<dbReference type="Proteomes" id="UP000199754">
    <property type="component" value="Chromosome"/>
</dbReference>
<dbReference type="PROSITE" id="PS51257">
    <property type="entry name" value="PROKAR_LIPOPROTEIN"/>
    <property type="match status" value="1"/>
</dbReference>
<dbReference type="KEGG" id="spse:SULPSESMR1_01890"/>
<sequence>MRFAGCGYLDVMKTIPLILICALFLTGCAQLPEFLQPRRDSAETGTGGAGGETRPQSRPAAVAPVTGARTVAEFDTVSAEDKAAASAPAPVGGSLGITVASLGSPSEPGLWLKTPLVKSEQAGRVSYAGTGKSVAVTLIPIDGPATAGSRMSLSAFQTLGAPLTGLPEVEVFTAS</sequence>
<evidence type="ECO:0008006" key="4">
    <source>
        <dbReference type="Google" id="ProtNLM"/>
    </source>
</evidence>
<evidence type="ECO:0000256" key="1">
    <source>
        <dbReference type="SAM" id="MobiDB-lite"/>
    </source>
</evidence>
<feature type="region of interest" description="Disordered" evidence="1">
    <location>
        <begin position="39"/>
        <end position="65"/>
    </location>
</feature>
<protein>
    <recommendedName>
        <fullName evidence="4">D-galactarate dehydratase</fullName>
    </recommendedName>
</protein>
<reference evidence="2 3" key="1">
    <citation type="submission" date="2017-07" db="EMBL/GenBank/DDBJ databases">
        <title>Genome Sequence of Sulfitobacter pseudonitzschiae Strain SMR1 Isolated from a culture of the Diatom Skeletonema marinoi.</title>
        <authorList>
            <person name="Topel M."/>
            <person name="Pinder M.I.M."/>
            <person name="Johansson O.N."/>
            <person name="Kourtchenko O."/>
            <person name="Godhe A."/>
            <person name="Clarke A.K."/>
        </authorList>
    </citation>
    <scope>NUCLEOTIDE SEQUENCE [LARGE SCALE GENOMIC DNA]</scope>
    <source>
        <strain evidence="2 3">SMR1</strain>
    </source>
</reference>
<accession>A0A221K123</accession>
<organism evidence="2 3">
    <name type="scientific">Pseudosulfitobacter pseudonitzschiae</name>
    <dbReference type="NCBI Taxonomy" id="1402135"/>
    <lineage>
        <taxon>Bacteria</taxon>
        <taxon>Pseudomonadati</taxon>
        <taxon>Pseudomonadota</taxon>
        <taxon>Alphaproteobacteria</taxon>
        <taxon>Rhodobacterales</taxon>
        <taxon>Roseobacteraceae</taxon>
        <taxon>Pseudosulfitobacter</taxon>
    </lineage>
</organism>